<feature type="domain" description="EamA" evidence="4">
    <location>
        <begin position="148"/>
        <end position="281"/>
    </location>
</feature>
<evidence type="ECO:0000313" key="6">
    <source>
        <dbReference type="Proteomes" id="UP000250245"/>
    </source>
</evidence>
<gene>
    <name evidence="5" type="primary">rhtA</name>
    <name evidence="5" type="ORF">NCTC11820_01670</name>
</gene>
<feature type="transmembrane region" description="Helical" evidence="3">
    <location>
        <begin position="122"/>
        <end position="142"/>
    </location>
</feature>
<sequence>MPGKSRKPVPAPLIFFTEGFIQYLGAGVAVTLFTLMGPLTVAWLRTVFAAVLMLAWRRPWGARALTPRGYVWSCLFGTALVCMNMTFYEAVSRLPLGTTVSVEFLGPVIFAAIGIAGWMGKLSVLLAFSGVVMIGGLGLDMSNPAERVGLIWALVAGSMWVAYMALGRKVAVLGRGIDSLSVALAFGSCLQLPLAWPDIHIAFSSWSVFGLALLMSMCSSFVSYILELVVLRDVSASIFALLSALLPVTSLLVGVIMLRQIPSWPEVGGLILVSIAVAMTYRRDPADPATPADSVAPADSVSPVPVASAD</sequence>
<organism evidence="5 6">
    <name type="scientific">Mobiluncus curtisii</name>
    <dbReference type="NCBI Taxonomy" id="2051"/>
    <lineage>
        <taxon>Bacteria</taxon>
        <taxon>Bacillati</taxon>
        <taxon>Actinomycetota</taxon>
        <taxon>Actinomycetes</taxon>
        <taxon>Actinomycetales</taxon>
        <taxon>Actinomycetaceae</taxon>
        <taxon>Mobiluncus</taxon>
    </lineage>
</organism>
<comment type="similarity">
    <text evidence="1">Belongs to the EamA transporter family.</text>
</comment>
<dbReference type="Proteomes" id="UP000250245">
    <property type="component" value="Unassembled WGS sequence"/>
</dbReference>
<dbReference type="SUPFAM" id="SSF103481">
    <property type="entry name" value="Multidrug resistance efflux transporter EmrE"/>
    <property type="match status" value="1"/>
</dbReference>
<dbReference type="AlphaFoldDB" id="A0A2X3AW22"/>
<keyword evidence="3" id="KW-1133">Transmembrane helix</keyword>
<dbReference type="EMBL" id="UASJ01000001">
    <property type="protein sequence ID" value="SQB65600.1"/>
    <property type="molecule type" value="Genomic_DNA"/>
</dbReference>
<keyword evidence="3" id="KW-0472">Membrane</keyword>
<feature type="transmembrane region" description="Helical" evidence="3">
    <location>
        <begin position="94"/>
        <end position="115"/>
    </location>
</feature>
<dbReference type="InterPro" id="IPR000620">
    <property type="entry name" value="EamA_dom"/>
</dbReference>
<evidence type="ECO:0000256" key="1">
    <source>
        <dbReference type="ARBA" id="ARBA00007362"/>
    </source>
</evidence>
<name>A0A2X3AW22_9ACTO</name>
<evidence type="ECO:0000256" key="3">
    <source>
        <dbReference type="SAM" id="Phobius"/>
    </source>
</evidence>
<evidence type="ECO:0000256" key="2">
    <source>
        <dbReference type="SAM" id="MobiDB-lite"/>
    </source>
</evidence>
<feature type="transmembrane region" description="Helical" evidence="3">
    <location>
        <begin position="238"/>
        <end position="258"/>
    </location>
</feature>
<proteinExistence type="inferred from homology"/>
<dbReference type="GeneID" id="55565058"/>
<dbReference type="RefSeq" id="WP_013189027.1">
    <property type="nucleotide sequence ID" value="NZ_CP068112.1"/>
</dbReference>
<dbReference type="Pfam" id="PF00892">
    <property type="entry name" value="EamA"/>
    <property type="match status" value="1"/>
</dbReference>
<feature type="transmembrane region" description="Helical" evidence="3">
    <location>
        <begin position="208"/>
        <end position="226"/>
    </location>
</feature>
<keyword evidence="3" id="KW-0812">Transmembrane</keyword>
<dbReference type="GO" id="GO:0016020">
    <property type="term" value="C:membrane"/>
    <property type="evidence" value="ECO:0007669"/>
    <property type="project" value="InterPro"/>
</dbReference>
<feature type="transmembrane region" description="Helical" evidence="3">
    <location>
        <begin position="12"/>
        <end position="33"/>
    </location>
</feature>
<reference evidence="5 6" key="1">
    <citation type="submission" date="2018-06" db="EMBL/GenBank/DDBJ databases">
        <authorList>
            <consortium name="Pathogen Informatics"/>
            <person name="Doyle S."/>
        </authorList>
    </citation>
    <scope>NUCLEOTIDE SEQUENCE [LARGE SCALE GENOMIC DNA]</scope>
    <source>
        <strain evidence="5 6">NCTC11820</strain>
    </source>
</reference>
<feature type="transmembrane region" description="Helical" evidence="3">
    <location>
        <begin position="148"/>
        <end position="166"/>
    </location>
</feature>
<dbReference type="InterPro" id="IPR037185">
    <property type="entry name" value="EmrE-like"/>
</dbReference>
<feature type="transmembrane region" description="Helical" evidence="3">
    <location>
        <begin position="69"/>
        <end position="88"/>
    </location>
</feature>
<protein>
    <submittedName>
        <fullName evidence="5">Inner membrane transporter rhtA</fullName>
    </submittedName>
</protein>
<evidence type="ECO:0000313" key="5">
    <source>
        <dbReference type="EMBL" id="SQB65600.1"/>
    </source>
</evidence>
<feature type="region of interest" description="Disordered" evidence="2">
    <location>
        <begin position="287"/>
        <end position="310"/>
    </location>
</feature>
<feature type="transmembrane region" description="Helical" evidence="3">
    <location>
        <begin position="39"/>
        <end position="57"/>
    </location>
</feature>
<feature type="compositionally biased region" description="Low complexity" evidence="2">
    <location>
        <begin position="291"/>
        <end position="310"/>
    </location>
</feature>
<dbReference type="OMA" id="CLAVMNC"/>
<feature type="transmembrane region" description="Helical" evidence="3">
    <location>
        <begin position="178"/>
        <end position="196"/>
    </location>
</feature>
<evidence type="ECO:0000259" key="4">
    <source>
        <dbReference type="Pfam" id="PF00892"/>
    </source>
</evidence>
<accession>A0A2X3AW22</accession>